<dbReference type="InterPro" id="IPR029058">
    <property type="entry name" value="AB_hydrolase_fold"/>
</dbReference>
<name>W8T640_PEPAC</name>
<dbReference type="Gene3D" id="3.40.50.1820">
    <property type="entry name" value="alpha/beta hydrolase"/>
    <property type="match status" value="1"/>
</dbReference>
<evidence type="ECO:0000259" key="1">
    <source>
        <dbReference type="Pfam" id="PF01738"/>
    </source>
</evidence>
<keyword evidence="2" id="KW-0808">Transferase</keyword>
<dbReference type="KEGG" id="eac:EAL2_c19130"/>
<dbReference type="SUPFAM" id="SSF53474">
    <property type="entry name" value="alpha/beta-Hydrolases"/>
    <property type="match status" value="1"/>
</dbReference>
<accession>W8T640</accession>
<dbReference type="HOGENOM" id="CLU_082991_0_0_9"/>
<dbReference type="EMBL" id="CP007452">
    <property type="protein sequence ID" value="AHM57194.1"/>
    <property type="molecule type" value="Genomic_DNA"/>
</dbReference>
<dbReference type="InterPro" id="IPR002925">
    <property type="entry name" value="Dienelactn_hydro"/>
</dbReference>
<evidence type="ECO:0000313" key="3">
    <source>
        <dbReference type="Proteomes" id="UP000019591"/>
    </source>
</evidence>
<dbReference type="GO" id="GO:0016740">
    <property type="term" value="F:transferase activity"/>
    <property type="evidence" value="ECO:0007669"/>
    <property type="project" value="UniProtKB-KW"/>
</dbReference>
<organism evidence="2 3">
    <name type="scientific">Peptoclostridium acidaminophilum DSM 3953</name>
    <dbReference type="NCBI Taxonomy" id="1286171"/>
    <lineage>
        <taxon>Bacteria</taxon>
        <taxon>Bacillati</taxon>
        <taxon>Bacillota</taxon>
        <taxon>Clostridia</taxon>
        <taxon>Peptostreptococcales</taxon>
        <taxon>Peptoclostridiaceae</taxon>
        <taxon>Peptoclostridium</taxon>
    </lineage>
</organism>
<dbReference type="eggNOG" id="COG1073">
    <property type="taxonomic scope" value="Bacteria"/>
</dbReference>
<feature type="domain" description="Dienelactone hydrolase" evidence="1">
    <location>
        <begin position="82"/>
        <end position="196"/>
    </location>
</feature>
<sequence length="214" mass="23298">MDKKEASVIIPDGNVMLPGILEIPPGAVGIVIFAHGSGSSRFSPRNTYVAQVLRKHGLGTLLMDLMTPQEDRDYDRRFDIALLTRRLLAATKWIKEQENTRGFSIGYFGASTGAAAAVEAAAALGDEIGAVVSRGGRPDMALPYLDRVKSPTLLIVGGHDYTVVELNEKAYEKITAVKELKIVPRAGHLFEERGALESVAELASAWFEKYLVEK</sequence>
<dbReference type="RefSeq" id="WP_025436147.1">
    <property type="nucleotide sequence ID" value="NZ_CP007452.1"/>
</dbReference>
<dbReference type="Proteomes" id="UP000019591">
    <property type="component" value="Chromosome"/>
</dbReference>
<evidence type="ECO:0000313" key="2">
    <source>
        <dbReference type="EMBL" id="AHM57194.1"/>
    </source>
</evidence>
<dbReference type="GO" id="GO:0016787">
    <property type="term" value="F:hydrolase activity"/>
    <property type="evidence" value="ECO:0007669"/>
    <property type="project" value="InterPro"/>
</dbReference>
<dbReference type="OrthoDB" id="9780269at2"/>
<reference evidence="2 3" key="1">
    <citation type="journal article" date="2014" name="Genome Announc.">
        <title>Complete Genome Sequence of Amino Acid-Utilizing Eubacterium acidaminophilum al-2 (DSM 3953).</title>
        <authorList>
            <person name="Poehlein A."/>
            <person name="Andreesen J.R."/>
            <person name="Daniel R."/>
        </authorList>
    </citation>
    <scope>NUCLEOTIDE SEQUENCE [LARGE SCALE GENOMIC DNA]</scope>
    <source>
        <strain evidence="2 3">DSM 3953</strain>
    </source>
</reference>
<dbReference type="AlphaFoldDB" id="W8T640"/>
<dbReference type="PATRIC" id="fig|1286171.3.peg.1862"/>
<dbReference type="STRING" id="1286171.EAL2_c19130"/>
<keyword evidence="3" id="KW-1185">Reference proteome</keyword>
<protein>
    <submittedName>
        <fullName evidence="2">Putative phosphoribosyl transferase</fullName>
    </submittedName>
</protein>
<gene>
    <name evidence="2" type="ORF">EAL2_c19130</name>
</gene>
<dbReference type="Pfam" id="PF01738">
    <property type="entry name" value="DLH"/>
    <property type="match status" value="1"/>
</dbReference>
<proteinExistence type="predicted"/>